<evidence type="ECO:0000256" key="3">
    <source>
        <dbReference type="ARBA" id="ARBA00023015"/>
    </source>
</evidence>
<evidence type="ECO:0000256" key="1">
    <source>
        <dbReference type="ARBA" id="ARBA00004123"/>
    </source>
</evidence>
<dbReference type="CDD" id="cd12148">
    <property type="entry name" value="fungal_TF_MHR"/>
    <property type="match status" value="1"/>
</dbReference>
<dbReference type="InterPro" id="IPR007219">
    <property type="entry name" value="XnlR_reg_dom"/>
</dbReference>
<feature type="domain" description="Xylanolytic transcriptional activator regulatory" evidence="8">
    <location>
        <begin position="321"/>
        <end position="394"/>
    </location>
</feature>
<evidence type="ECO:0000256" key="6">
    <source>
        <dbReference type="ARBA" id="ARBA00023242"/>
    </source>
</evidence>
<dbReference type="STRING" id="1073089.A0A1L9RP42"/>
<dbReference type="Proteomes" id="UP000184383">
    <property type="component" value="Unassembled WGS sequence"/>
</dbReference>
<comment type="subcellular location">
    <subcellularLocation>
        <location evidence="1">Nucleus</location>
    </subcellularLocation>
</comment>
<evidence type="ECO:0000256" key="4">
    <source>
        <dbReference type="ARBA" id="ARBA00023125"/>
    </source>
</evidence>
<evidence type="ECO:0000256" key="7">
    <source>
        <dbReference type="SAM" id="MobiDB-lite"/>
    </source>
</evidence>
<dbReference type="Pfam" id="PF04082">
    <property type="entry name" value="Fungal_trans"/>
    <property type="match status" value="1"/>
</dbReference>
<dbReference type="EMBL" id="KV878211">
    <property type="protein sequence ID" value="OJJ36607.1"/>
    <property type="molecule type" value="Genomic_DNA"/>
</dbReference>
<dbReference type="InterPro" id="IPR001138">
    <property type="entry name" value="Zn2Cys6_DnaBD"/>
</dbReference>
<sequence length="675" mass="74991">MKVKCSGTQPCTRCDRKKKPCHFLVEDKRVSVPESYLRELQQRHSSTITDSGQYTAARSRTGSFQGNIQAPGMNHPVLSPNAHVVASEGLAANGNPNENPKQPSEGEFHRDNSHSTNEGVGSVFQQNPLADNDYTFAKANGRYWYMGPSSSWSFCRRVLALIGKHVPGASCLPDPWHFDGSAFKMQWKPLGLDETPDTSNLPPLDYAIFLFNTAKFYLGPIFFLIDEKEYLQNLHELYEDATAKVRSSRLWFAQYLLILAFGKAFVVQNHSQEGPAGYQYAIRAMALLPDLSGMNREPLYSIQGLTLAALYFQSVDMRVAAFQHIGQALRVCIIEGIHRHMPEDVVGAEHSQRCGIIFWVVYMLDREFAAQIGAPSSIRDEDITAKLPSQNSDSLNSQSMTLHVRLSRLMAQILATVYGVKKGSHESLVKHTQSILRDLAELSKDLTGLLNTHFQGSVSRASRMALRLILSYHHCVVLTTRPLVMCALHMHIERPEGQAAQTISLSPPVASLMQSCVDSAQTVLHILRALGDEELLEAFLPFQLEDAFSSAFLLHLIRVVAPSLLQDDSWCDNIQSILNTMISKGSLVAPLRKAELSQLEHIMAPLTPGAMHLTTPTSLNNAQQDSVAETMPTQDMGEHGWDVFDANMGVMLSPRELLDLAEQLDMESLIHSVTL</sequence>
<dbReference type="InterPro" id="IPR036864">
    <property type="entry name" value="Zn2-C6_fun-type_DNA-bd_sf"/>
</dbReference>
<dbReference type="PANTHER" id="PTHR47540">
    <property type="entry name" value="THIAMINE REPRESSIBLE GENES REGULATORY PROTEIN THI5"/>
    <property type="match status" value="1"/>
</dbReference>
<dbReference type="GO" id="GO:0006351">
    <property type="term" value="P:DNA-templated transcription"/>
    <property type="evidence" value="ECO:0007669"/>
    <property type="project" value="InterPro"/>
</dbReference>
<dbReference type="InterPro" id="IPR051711">
    <property type="entry name" value="Stress_Response_Reg"/>
</dbReference>
<dbReference type="GO" id="GO:0008270">
    <property type="term" value="F:zinc ion binding"/>
    <property type="evidence" value="ECO:0007669"/>
    <property type="project" value="InterPro"/>
</dbReference>
<dbReference type="GeneID" id="63743830"/>
<dbReference type="GO" id="GO:0005634">
    <property type="term" value="C:nucleus"/>
    <property type="evidence" value="ECO:0007669"/>
    <property type="project" value="UniProtKB-SubCell"/>
</dbReference>
<evidence type="ECO:0000313" key="9">
    <source>
        <dbReference type="EMBL" id="OJJ36607.1"/>
    </source>
</evidence>
<keyword evidence="10" id="KW-1185">Reference proteome</keyword>
<dbReference type="GO" id="GO:0000981">
    <property type="term" value="F:DNA-binding transcription factor activity, RNA polymerase II-specific"/>
    <property type="evidence" value="ECO:0007669"/>
    <property type="project" value="InterPro"/>
</dbReference>
<keyword evidence="4" id="KW-0238">DNA-binding</keyword>
<dbReference type="PANTHER" id="PTHR47540:SF6">
    <property type="entry name" value="ZN(II)2CYS6 TRANSCRIPTION FACTOR (EUROFUNG)"/>
    <property type="match status" value="1"/>
</dbReference>
<protein>
    <recommendedName>
        <fullName evidence="8">Xylanolytic transcriptional activator regulatory domain-containing protein</fullName>
    </recommendedName>
</protein>
<feature type="compositionally biased region" description="Polar residues" evidence="7">
    <location>
        <begin position="114"/>
        <end position="126"/>
    </location>
</feature>
<dbReference type="GO" id="GO:0045944">
    <property type="term" value="P:positive regulation of transcription by RNA polymerase II"/>
    <property type="evidence" value="ECO:0007669"/>
    <property type="project" value="TreeGrafter"/>
</dbReference>
<evidence type="ECO:0000256" key="5">
    <source>
        <dbReference type="ARBA" id="ARBA00023163"/>
    </source>
</evidence>
<keyword evidence="3" id="KW-0805">Transcription regulation</keyword>
<dbReference type="SMART" id="SM00906">
    <property type="entry name" value="Fungal_trans"/>
    <property type="match status" value="1"/>
</dbReference>
<dbReference type="GO" id="GO:0043565">
    <property type="term" value="F:sequence-specific DNA binding"/>
    <property type="evidence" value="ECO:0007669"/>
    <property type="project" value="TreeGrafter"/>
</dbReference>
<evidence type="ECO:0000256" key="2">
    <source>
        <dbReference type="ARBA" id="ARBA00022723"/>
    </source>
</evidence>
<name>A0A1L9RP42_ASPWE</name>
<dbReference type="CDD" id="cd00067">
    <property type="entry name" value="GAL4"/>
    <property type="match status" value="1"/>
</dbReference>
<evidence type="ECO:0000313" key="10">
    <source>
        <dbReference type="Proteomes" id="UP000184383"/>
    </source>
</evidence>
<feature type="compositionally biased region" description="Basic and acidic residues" evidence="7">
    <location>
        <begin position="104"/>
        <end position="113"/>
    </location>
</feature>
<dbReference type="Gene3D" id="4.10.240.10">
    <property type="entry name" value="Zn(2)-C6 fungal-type DNA-binding domain"/>
    <property type="match status" value="1"/>
</dbReference>
<organism evidence="9 10">
    <name type="scientific">Aspergillus wentii DTO 134E9</name>
    <dbReference type="NCBI Taxonomy" id="1073089"/>
    <lineage>
        <taxon>Eukaryota</taxon>
        <taxon>Fungi</taxon>
        <taxon>Dikarya</taxon>
        <taxon>Ascomycota</taxon>
        <taxon>Pezizomycotina</taxon>
        <taxon>Eurotiomycetes</taxon>
        <taxon>Eurotiomycetidae</taxon>
        <taxon>Eurotiales</taxon>
        <taxon>Aspergillaceae</taxon>
        <taxon>Aspergillus</taxon>
        <taxon>Aspergillus subgen. Cremei</taxon>
    </lineage>
</organism>
<evidence type="ECO:0000259" key="8">
    <source>
        <dbReference type="SMART" id="SM00906"/>
    </source>
</evidence>
<proteinExistence type="predicted"/>
<dbReference type="RefSeq" id="XP_040690283.1">
    <property type="nucleotide sequence ID" value="XM_040827982.1"/>
</dbReference>
<dbReference type="VEuPathDB" id="FungiDB:ASPWEDRAFT_108361"/>
<keyword evidence="5" id="KW-0804">Transcription</keyword>
<keyword evidence="6" id="KW-0539">Nucleus</keyword>
<feature type="region of interest" description="Disordered" evidence="7">
    <location>
        <begin position="90"/>
        <end position="126"/>
    </location>
</feature>
<keyword evidence="2" id="KW-0479">Metal-binding</keyword>
<dbReference type="OrthoDB" id="3548654at2759"/>
<accession>A0A1L9RP42</accession>
<reference evidence="10" key="1">
    <citation type="journal article" date="2017" name="Genome Biol.">
        <title>Comparative genomics reveals high biological diversity and specific adaptations in the industrially and medically important fungal genus Aspergillus.</title>
        <authorList>
            <person name="de Vries R.P."/>
            <person name="Riley R."/>
            <person name="Wiebenga A."/>
            <person name="Aguilar-Osorio G."/>
            <person name="Amillis S."/>
            <person name="Uchima C.A."/>
            <person name="Anderluh G."/>
            <person name="Asadollahi M."/>
            <person name="Askin M."/>
            <person name="Barry K."/>
            <person name="Battaglia E."/>
            <person name="Bayram O."/>
            <person name="Benocci T."/>
            <person name="Braus-Stromeyer S.A."/>
            <person name="Caldana C."/>
            <person name="Canovas D."/>
            <person name="Cerqueira G.C."/>
            <person name="Chen F."/>
            <person name="Chen W."/>
            <person name="Choi C."/>
            <person name="Clum A."/>
            <person name="Dos Santos R.A."/>
            <person name="Damasio A.R."/>
            <person name="Diallinas G."/>
            <person name="Emri T."/>
            <person name="Fekete E."/>
            <person name="Flipphi M."/>
            <person name="Freyberg S."/>
            <person name="Gallo A."/>
            <person name="Gournas C."/>
            <person name="Habgood R."/>
            <person name="Hainaut M."/>
            <person name="Harispe M.L."/>
            <person name="Henrissat B."/>
            <person name="Hilden K.S."/>
            <person name="Hope R."/>
            <person name="Hossain A."/>
            <person name="Karabika E."/>
            <person name="Karaffa L."/>
            <person name="Karanyi Z."/>
            <person name="Krasevec N."/>
            <person name="Kuo A."/>
            <person name="Kusch H."/>
            <person name="LaButti K."/>
            <person name="Lagendijk E.L."/>
            <person name="Lapidus A."/>
            <person name="Levasseur A."/>
            <person name="Lindquist E."/>
            <person name="Lipzen A."/>
            <person name="Logrieco A.F."/>
            <person name="MacCabe A."/>
            <person name="Maekelae M.R."/>
            <person name="Malavazi I."/>
            <person name="Melin P."/>
            <person name="Meyer V."/>
            <person name="Mielnichuk N."/>
            <person name="Miskei M."/>
            <person name="Molnar A.P."/>
            <person name="Mule G."/>
            <person name="Ngan C.Y."/>
            <person name="Orejas M."/>
            <person name="Orosz E."/>
            <person name="Ouedraogo J.P."/>
            <person name="Overkamp K.M."/>
            <person name="Park H.-S."/>
            <person name="Perrone G."/>
            <person name="Piumi F."/>
            <person name="Punt P.J."/>
            <person name="Ram A.F."/>
            <person name="Ramon A."/>
            <person name="Rauscher S."/>
            <person name="Record E."/>
            <person name="Riano-Pachon D.M."/>
            <person name="Robert V."/>
            <person name="Roehrig J."/>
            <person name="Ruller R."/>
            <person name="Salamov A."/>
            <person name="Salih N.S."/>
            <person name="Samson R.A."/>
            <person name="Sandor E."/>
            <person name="Sanguinetti M."/>
            <person name="Schuetze T."/>
            <person name="Sepcic K."/>
            <person name="Shelest E."/>
            <person name="Sherlock G."/>
            <person name="Sophianopoulou V."/>
            <person name="Squina F.M."/>
            <person name="Sun H."/>
            <person name="Susca A."/>
            <person name="Todd R.B."/>
            <person name="Tsang A."/>
            <person name="Unkles S.E."/>
            <person name="van de Wiele N."/>
            <person name="van Rossen-Uffink D."/>
            <person name="Oliveira J.V."/>
            <person name="Vesth T.C."/>
            <person name="Visser J."/>
            <person name="Yu J.-H."/>
            <person name="Zhou M."/>
            <person name="Andersen M.R."/>
            <person name="Archer D.B."/>
            <person name="Baker S.E."/>
            <person name="Benoit I."/>
            <person name="Brakhage A.A."/>
            <person name="Braus G.H."/>
            <person name="Fischer R."/>
            <person name="Frisvad J.C."/>
            <person name="Goldman G.H."/>
            <person name="Houbraken J."/>
            <person name="Oakley B."/>
            <person name="Pocsi I."/>
            <person name="Scazzocchio C."/>
            <person name="Seiboth B."/>
            <person name="vanKuyk P.A."/>
            <person name="Wortman J."/>
            <person name="Dyer P.S."/>
            <person name="Grigoriev I.V."/>
        </authorList>
    </citation>
    <scope>NUCLEOTIDE SEQUENCE [LARGE SCALE GENOMIC DNA]</scope>
    <source>
        <strain evidence="10">DTO 134E9</strain>
    </source>
</reference>
<dbReference type="AlphaFoldDB" id="A0A1L9RP42"/>
<gene>
    <name evidence="9" type="ORF">ASPWEDRAFT_108361</name>
</gene>